<protein>
    <submittedName>
        <fullName evidence="1">Uncharacterized protein</fullName>
    </submittedName>
</protein>
<keyword evidence="2" id="KW-1185">Reference proteome</keyword>
<comment type="caution">
    <text evidence="1">The sequence shown here is derived from an EMBL/GenBank/DDBJ whole genome shotgun (WGS) entry which is preliminary data.</text>
</comment>
<reference evidence="2" key="1">
    <citation type="journal article" date="2018" name="BMC Genomics">
        <title>Genomic insights into host adaptation between the wheat stripe rust pathogen (Puccinia striiformis f. sp. tritici) and the barley stripe rust pathogen (Puccinia striiformis f. sp. hordei).</title>
        <authorList>
            <person name="Xia C."/>
            <person name="Wang M."/>
            <person name="Yin C."/>
            <person name="Cornejo O.E."/>
            <person name="Hulbert S.H."/>
            <person name="Chen X."/>
        </authorList>
    </citation>
    <scope>NUCLEOTIDE SEQUENCE [LARGE SCALE GENOMIC DNA]</scope>
    <source>
        <strain evidence="2">93-210</strain>
    </source>
</reference>
<reference evidence="1 2" key="3">
    <citation type="journal article" date="2022" name="Microbiol. Spectr.">
        <title>Folding features and dynamics of 3D genome architecture in plant fungal pathogens.</title>
        <authorList>
            <person name="Xia C."/>
        </authorList>
    </citation>
    <scope>NUCLEOTIDE SEQUENCE [LARGE SCALE GENOMIC DNA]</scope>
    <source>
        <strain evidence="1 2">93-210</strain>
    </source>
</reference>
<dbReference type="Proteomes" id="UP001060170">
    <property type="component" value="Chromosome 5"/>
</dbReference>
<organism evidence="1 2">
    <name type="scientific">Puccinia striiformis f. sp. tritici</name>
    <dbReference type="NCBI Taxonomy" id="168172"/>
    <lineage>
        <taxon>Eukaryota</taxon>
        <taxon>Fungi</taxon>
        <taxon>Dikarya</taxon>
        <taxon>Basidiomycota</taxon>
        <taxon>Pucciniomycotina</taxon>
        <taxon>Pucciniomycetes</taxon>
        <taxon>Pucciniales</taxon>
        <taxon>Pucciniaceae</taxon>
        <taxon>Puccinia</taxon>
    </lineage>
</organism>
<sequence length="272" mass="30316">MSLSKRIPINISGFWHGYPTVSPSQPQPSFPGLLESSNMKLSTFLLPLVVALITDYHGMQGSVSAFKIEPVDDATNPTTLVPELAEEHPDVNSDRQPEDHNVASTSSNPPSQATKSDREDQALPAGTEPVPERRDDQVPPARAEPVPERRDDQVPPARTESVPERRDDQVPPAASTGPEPERPNNARPRTRIPIRRGSVVIMEEICEYQRKENSLPQLIVLILFVIVTKKLSVIPTLSLSDPNRFSGLHLDRWTIFVVLTLQLQILILMKVW</sequence>
<dbReference type="EMBL" id="CM045869">
    <property type="protein sequence ID" value="KAI7954846.1"/>
    <property type="molecule type" value="Genomic_DNA"/>
</dbReference>
<evidence type="ECO:0000313" key="2">
    <source>
        <dbReference type="Proteomes" id="UP001060170"/>
    </source>
</evidence>
<accession>A0ACC0ELQ0</accession>
<name>A0ACC0ELQ0_9BASI</name>
<reference evidence="2" key="2">
    <citation type="journal article" date="2018" name="Mol. Plant Microbe Interact.">
        <title>Genome sequence resources for the wheat stripe rust pathogen (Puccinia striiformis f. sp. tritici) and the barley stripe rust pathogen (Puccinia striiformis f. sp. hordei).</title>
        <authorList>
            <person name="Xia C."/>
            <person name="Wang M."/>
            <person name="Yin C."/>
            <person name="Cornejo O.E."/>
            <person name="Hulbert S.H."/>
            <person name="Chen X."/>
        </authorList>
    </citation>
    <scope>NUCLEOTIDE SEQUENCE [LARGE SCALE GENOMIC DNA]</scope>
    <source>
        <strain evidence="2">93-210</strain>
    </source>
</reference>
<evidence type="ECO:0000313" key="1">
    <source>
        <dbReference type="EMBL" id="KAI7954846.1"/>
    </source>
</evidence>
<proteinExistence type="predicted"/>
<gene>
    <name evidence="1" type="ORF">MJO28_005246</name>
</gene>